<reference evidence="1 3" key="2">
    <citation type="journal article" date="2014" name="BMC Genomics">
        <title>An improved genome release (version Mt4.0) for the model legume Medicago truncatula.</title>
        <authorList>
            <person name="Tang H."/>
            <person name="Krishnakumar V."/>
            <person name="Bidwell S."/>
            <person name="Rosen B."/>
            <person name="Chan A."/>
            <person name="Zhou S."/>
            <person name="Gentzbittel L."/>
            <person name="Childs K.L."/>
            <person name="Yandell M."/>
            <person name="Gundlach H."/>
            <person name="Mayer K.F."/>
            <person name="Schwartz D.C."/>
            <person name="Town C.D."/>
        </authorList>
    </citation>
    <scope>GENOME REANNOTATION</scope>
    <source>
        <strain evidence="2 3">cv. Jemalong A17</strain>
    </source>
</reference>
<keyword evidence="1" id="KW-0687">Ribonucleoprotein</keyword>
<name>G7K1X6_MEDTR</name>
<protein>
    <submittedName>
        <fullName evidence="1">Ubiquitin-60S ribosomal protein L40</fullName>
    </submittedName>
</protein>
<accession>G7K1X6</accession>
<evidence type="ECO:0000313" key="3">
    <source>
        <dbReference type="Proteomes" id="UP000002051"/>
    </source>
</evidence>
<organism evidence="1 3">
    <name type="scientific">Medicago truncatula</name>
    <name type="common">Barrel medic</name>
    <name type="synonym">Medicago tribuloides</name>
    <dbReference type="NCBI Taxonomy" id="3880"/>
    <lineage>
        <taxon>Eukaryota</taxon>
        <taxon>Viridiplantae</taxon>
        <taxon>Streptophyta</taxon>
        <taxon>Embryophyta</taxon>
        <taxon>Tracheophyta</taxon>
        <taxon>Spermatophyta</taxon>
        <taxon>Magnoliopsida</taxon>
        <taxon>eudicotyledons</taxon>
        <taxon>Gunneridae</taxon>
        <taxon>Pentapetalae</taxon>
        <taxon>rosids</taxon>
        <taxon>fabids</taxon>
        <taxon>Fabales</taxon>
        <taxon>Fabaceae</taxon>
        <taxon>Papilionoideae</taxon>
        <taxon>50 kb inversion clade</taxon>
        <taxon>NPAAA clade</taxon>
        <taxon>Hologalegina</taxon>
        <taxon>IRL clade</taxon>
        <taxon>Trifolieae</taxon>
        <taxon>Medicago</taxon>
    </lineage>
</organism>
<evidence type="ECO:0000313" key="2">
    <source>
        <dbReference type="EnsemblPlants" id="AES99324"/>
    </source>
</evidence>
<dbReference type="EnsemblPlants" id="AES99324">
    <property type="protein sequence ID" value="AES99324"/>
    <property type="gene ID" value="MTR_5g079360"/>
</dbReference>
<reference evidence="1 3" key="1">
    <citation type="journal article" date="2011" name="Nature">
        <title>The Medicago genome provides insight into the evolution of rhizobial symbioses.</title>
        <authorList>
            <person name="Young N.D."/>
            <person name="Debelle F."/>
            <person name="Oldroyd G.E."/>
            <person name="Geurts R."/>
            <person name="Cannon S.B."/>
            <person name="Udvardi M.K."/>
            <person name="Benedito V.A."/>
            <person name="Mayer K.F."/>
            <person name="Gouzy J."/>
            <person name="Schoof H."/>
            <person name="Van de Peer Y."/>
            <person name="Proost S."/>
            <person name="Cook D.R."/>
            <person name="Meyers B.C."/>
            <person name="Spannagl M."/>
            <person name="Cheung F."/>
            <person name="De Mita S."/>
            <person name="Krishnakumar V."/>
            <person name="Gundlach H."/>
            <person name="Zhou S."/>
            <person name="Mudge J."/>
            <person name="Bharti A.K."/>
            <person name="Murray J.D."/>
            <person name="Naoumkina M.A."/>
            <person name="Rosen B."/>
            <person name="Silverstein K.A."/>
            <person name="Tang H."/>
            <person name="Rombauts S."/>
            <person name="Zhao P.X."/>
            <person name="Zhou P."/>
            <person name="Barbe V."/>
            <person name="Bardou P."/>
            <person name="Bechner M."/>
            <person name="Bellec A."/>
            <person name="Berger A."/>
            <person name="Berges H."/>
            <person name="Bidwell S."/>
            <person name="Bisseling T."/>
            <person name="Choisne N."/>
            <person name="Couloux A."/>
            <person name="Denny R."/>
            <person name="Deshpande S."/>
            <person name="Dai X."/>
            <person name="Doyle J.J."/>
            <person name="Dudez A.M."/>
            <person name="Farmer A.D."/>
            <person name="Fouteau S."/>
            <person name="Franken C."/>
            <person name="Gibelin C."/>
            <person name="Gish J."/>
            <person name="Goldstein S."/>
            <person name="Gonzalez A.J."/>
            <person name="Green P.J."/>
            <person name="Hallab A."/>
            <person name="Hartog M."/>
            <person name="Hua A."/>
            <person name="Humphray S.J."/>
            <person name="Jeong D.H."/>
            <person name="Jing Y."/>
            <person name="Jocker A."/>
            <person name="Kenton S.M."/>
            <person name="Kim D.J."/>
            <person name="Klee K."/>
            <person name="Lai H."/>
            <person name="Lang C."/>
            <person name="Lin S."/>
            <person name="Macmil S.L."/>
            <person name="Magdelenat G."/>
            <person name="Matthews L."/>
            <person name="McCorrison J."/>
            <person name="Monaghan E.L."/>
            <person name="Mun J.H."/>
            <person name="Najar F.Z."/>
            <person name="Nicholson C."/>
            <person name="Noirot C."/>
            <person name="O'Bleness M."/>
            <person name="Paule C.R."/>
            <person name="Poulain J."/>
            <person name="Prion F."/>
            <person name="Qin B."/>
            <person name="Qu C."/>
            <person name="Retzel E.F."/>
            <person name="Riddle C."/>
            <person name="Sallet E."/>
            <person name="Samain S."/>
            <person name="Samson N."/>
            <person name="Sanders I."/>
            <person name="Saurat O."/>
            <person name="Scarpelli C."/>
            <person name="Schiex T."/>
            <person name="Segurens B."/>
            <person name="Severin A.J."/>
            <person name="Sherrier D.J."/>
            <person name="Shi R."/>
            <person name="Sims S."/>
            <person name="Singer S.R."/>
            <person name="Sinharoy S."/>
            <person name="Sterck L."/>
            <person name="Viollet A."/>
            <person name="Wang B.B."/>
            <person name="Wang K."/>
            <person name="Wang M."/>
            <person name="Wang X."/>
            <person name="Warfsmann J."/>
            <person name="Weissenbach J."/>
            <person name="White D.D."/>
            <person name="White J.D."/>
            <person name="Wiley G.B."/>
            <person name="Wincker P."/>
            <person name="Xing Y."/>
            <person name="Yang L."/>
            <person name="Yao Z."/>
            <person name="Ying F."/>
            <person name="Zhai J."/>
            <person name="Zhou L."/>
            <person name="Zuber A."/>
            <person name="Denarie J."/>
            <person name="Dixon R.A."/>
            <person name="May G.D."/>
            <person name="Schwartz D.C."/>
            <person name="Rogers J."/>
            <person name="Quetier F."/>
            <person name="Town C.D."/>
            <person name="Roe B.A."/>
        </authorList>
    </citation>
    <scope>NUCLEOTIDE SEQUENCE [LARGE SCALE GENOMIC DNA]</scope>
    <source>
        <strain evidence="1">A17</strain>
        <strain evidence="2 3">cv. Jemalong A17</strain>
    </source>
</reference>
<reference evidence="2" key="3">
    <citation type="submission" date="2015-04" db="UniProtKB">
        <authorList>
            <consortium name="EnsemblPlants"/>
        </authorList>
    </citation>
    <scope>IDENTIFICATION</scope>
    <source>
        <strain evidence="2">cv. Jemalong A17</strain>
    </source>
</reference>
<evidence type="ECO:0000313" key="1">
    <source>
        <dbReference type="EMBL" id="AES99324.1"/>
    </source>
</evidence>
<dbReference type="PaxDb" id="3880-AES99324"/>
<sequence length="56" mass="6628">MYNNFTYFIEYGWTSVDYNIKKEPTLYLGLRLRGGIVEPSLMALAWKLNKDITICY</sequence>
<dbReference type="GO" id="GO:0005840">
    <property type="term" value="C:ribosome"/>
    <property type="evidence" value="ECO:0007669"/>
    <property type="project" value="UniProtKB-KW"/>
</dbReference>
<keyword evidence="1" id="KW-0689">Ribosomal protein</keyword>
<dbReference type="AlphaFoldDB" id="G7K1X6"/>
<dbReference type="eggNOG" id="KOG0003">
    <property type="taxonomic scope" value="Eukaryota"/>
</dbReference>
<keyword evidence="3" id="KW-1185">Reference proteome</keyword>
<dbReference type="EMBL" id="CM001221">
    <property type="protein sequence ID" value="AES99324.1"/>
    <property type="molecule type" value="Genomic_DNA"/>
</dbReference>
<dbReference type="HOGENOM" id="CLU_3038621_0_0_1"/>
<dbReference type="STRING" id="3880.G7K1X6"/>
<gene>
    <name evidence="1" type="ordered locus">MTR_5g079360</name>
</gene>
<proteinExistence type="predicted"/>
<dbReference type="Proteomes" id="UP000002051">
    <property type="component" value="Chromosome 5"/>
</dbReference>